<dbReference type="CDD" id="cd02440">
    <property type="entry name" value="AdoMet_MTases"/>
    <property type="match status" value="1"/>
</dbReference>
<reference evidence="4" key="1">
    <citation type="journal article" date="2023" name="G3 (Bethesda)">
        <title>Whole genome assembly and annotation of the endangered Caribbean coral Acropora cervicornis.</title>
        <authorList>
            <person name="Selwyn J.D."/>
            <person name="Vollmer S.V."/>
        </authorList>
    </citation>
    <scope>NUCLEOTIDE SEQUENCE</scope>
    <source>
        <strain evidence="4">K2</strain>
    </source>
</reference>
<proteinExistence type="predicted"/>
<dbReference type="AlphaFoldDB" id="A0AAD9PRA5"/>
<dbReference type="GO" id="GO:0032259">
    <property type="term" value="P:methylation"/>
    <property type="evidence" value="ECO:0007669"/>
    <property type="project" value="UniProtKB-KW"/>
</dbReference>
<reference evidence="4" key="2">
    <citation type="journal article" date="2023" name="Science">
        <title>Genomic signatures of disease resistance in endangered staghorn corals.</title>
        <authorList>
            <person name="Vollmer S.V."/>
            <person name="Selwyn J.D."/>
            <person name="Despard B.A."/>
            <person name="Roesel C.L."/>
        </authorList>
    </citation>
    <scope>NUCLEOTIDE SEQUENCE</scope>
    <source>
        <strain evidence="4">K2</strain>
    </source>
</reference>
<dbReference type="GO" id="GO:0008168">
    <property type="term" value="F:methyltransferase activity"/>
    <property type="evidence" value="ECO:0007669"/>
    <property type="project" value="UniProtKB-KW"/>
</dbReference>
<dbReference type="SUPFAM" id="SSF53335">
    <property type="entry name" value="S-adenosyl-L-methionine-dependent methyltransferases"/>
    <property type="match status" value="1"/>
</dbReference>
<evidence type="ECO:0000313" key="5">
    <source>
        <dbReference type="Proteomes" id="UP001249851"/>
    </source>
</evidence>
<dbReference type="InterPro" id="IPR007072">
    <property type="entry name" value="RNMT_CmcI"/>
</dbReference>
<organism evidence="4 5">
    <name type="scientific">Acropora cervicornis</name>
    <name type="common">Staghorn coral</name>
    <dbReference type="NCBI Taxonomy" id="6130"/>
    <lineage>
        <taxon>Eukaryota</taxon>
        <taxon>Metazoa</taxon>
        <taxon>Cnidaria</taxon>
        <taxon>Anthozoa</taxon>
        <taxon>Hexacorallia</taxon>
        <taxon>Scleractinia</taxon>
        <taxon>Astrocoeniina</taxon>
        <taxon>Acroporidae</taxon>
        <taxon>Acropora</taxon>
    </lineage>
</organism>
<dbReference type="GO" id="GO:0008610">
    <property type="term" value="P:lipid biosynthetic process"/>
    <property type="evidence" value="ECO:0007669"/>
    <property type="project" value="InterPro"/>
</dbReference>
<dbReference type="GO" id="GO:0005886">
    <property type="term" value="C:plasma membrane"/>
    <property type="evidence" value="ECO:0007669"/>
    <property type="project" value="TreeGrafter"/>
</dbReference>
<dbReference type="Proteomes" id="UP001249851">
    <property type="component" value="Unassembled WGS sequence"/>
</dbReference>
<evidence type="ECO:0000256" key="1">
    <source>
        <dbReference type="ARBA" id="ARBA00022603"/>
    </source>
</evidence>
<evidence type="ECO:0000256" key="3">
    <source>
        <dbReference type="SAM" id="MobiDB-lite"/>
    </source>
</evidence>
<dbReference type="PANTHER" id="PTHR40048">
    <property type="entry name" value="RHAMNOSYL O-METHYLTRANSFERASE"/>
    <property type="match status" value="1"/>
</dbReference>
<evidence type="ECO:0000313" key="4">
    <source>
        <dbReference type="EMBL" id="KAK2547572.1"/>
    </source>
</evidence>
<keyword evidence="1" id="KW-0489">Methyltransferase</keyword>
<dbReference type="PANTHER" id="PTHR40048:SF1">
    <property type="entry name" value="RHAMNOSYL O-METHYLTRANSFERASE"/>
    <property type="match status" value="1"/>
</dbReference>
<gene>
    <name evidence="4" type="ORF">P5673_032393</name>
</gene>
<dbReference type="Gene3D" id="3.40.50.150">
    <property type="entry name" value="Vaccinia Virus protein VP39"/>
    <property type="match status" value="1"/>
</dbReference>
<feature type="region of interest" description="Disordered" evidence="3">
    <location>
        <begin position="1"/>
        <end position="27"/>
    </location>
</feature>
<dbReference type="InterPro" id="IPR029063">
    <property type="entry name" value="SAM-dependent_MTases_sf"/>
</dbReference>
<keyword evidence="2" id="KW-0808">Transferase</keyword>
<dbReference type="EMBL" id="JARQWQ010000177">
    <property type="protein sequence ID" value="KAK2547572.1"/>
    <property type="molecule type" value="Genomic_DNA"/>
</dbReference>
<name>A0AAD9PRA5_ACRCE</name>
<keyword evidence="5" id="KW-1185">Reference proteome</keyword>
<evidence type="ECO:0000256" key="2">
    <source>
        <dbReference type="ARBA" id="ARBA00022679"/>
    </source>
</evidence>
<accession>A0AAD9PRA5</accession>
<protein>
    <submittedName>
        <fullName evidence="4">Rhamnosyl O-methyltransferase</fullName>
    </submittedName>
</protein>
<comment type="caution">
    <text evidence="4">The sequence shown here is derived from an EMBL/GenBank/DDBJ whole genome shotgun (WGS) entry which is preliminary data.</text>
</comment>
<dbReference type="Pfam" id="PF04989">
    <property type="entry name" value="RMNT_CmcI"/>
    <property type="match status" value="1"/>
</dbReference>
<sequence length="285" mass="32904">MDKCIKGQMKHSSRSFQAETPRDQDPKTVRTKFLLDNQDPRALILMDNSDYHSFRDKASKVLKNKVRFAPIEERKDTTELSYEAICSISHGKWQTCWRGVDMLKDPLDLVIVQHLLWELKPQTVVELGAYKGGSALWTADMLKMFGCKSRVISVDIDLSLLDPEAKKSPDVEFIEGDIMDIEKLLPEEFLETLVHPWFVVDDAHANLKGVLEYFDRFTQPGDYICVEDTNPIVPALMDQGLIREKLNQLKSFLSGRSQRYLVDQRYTDFFGYNATWNTNGFLKRV</sequence>